<reference evidence="7" key="2">
    <citation type="submission" date="2025-08" db="UniProtKB">
        <authorList>
            <consortium name="RefSeq"/>
        </authorList>
    </citation>
    <scope>IDENTIFICATION</scope>
    <source>
        <tissue evidence="7">Leaf</tissue>
    </source>
</reference>
<keyword evidence="4" id="KW-0560">Oxidoreductase</keyword>
<evidence type="ECO:0000313" key="6">
    <source>
        <dbReference type="Proteomes" id="UP000515151"/>
    </source>
</evidence>
<comment type="cofactor">
    <cofactor evidence="1">
        <name>Fe(2+)</name>
        <dbReference type="ChEBI" id="CHEBI:29033"/>
    </cofactor>
</comment>
<evidence type="ECO:0000256" key="2">
    <source>
        <dbReference type="ARBA" id="ARBA00006787"/>
    </source>
</evidence>
<proteinExistence type="inferred from homology"/>
<evidence type="ECO:0000256" key="3">
    <source>
        <dbReference type="ARBA" id="ARBA00022723"/>
    </source>
</evidence>
<sequence length="101" mass="11281">MRVGPNAKFPLVAGYHCFDGDGMIHGRRITNGIASCCSDFGKWALANYDKSLINSFTAHPKIDPFTGAIRHVPSYVQRWVHAQTSADHDTRAHHDVQLCHH</sequence>
<evidence type="ECO:0000313" key="7">
    <source>
        <dbReference type="RefSeq" id="XP_031395856.1"/>
    </source>
</evidence>
<dbReference type="InterPro" id="IPR004294">
    <property type="entry name" value="Carotenoid_Oase"/>
</dbReference>
<dbReference type="OrthoDB" id="780171at2759"/>
<comment type="similarity">
    <text evidence="2">Belongs to the carotenoid oxygenase family.</text>
</comment>
<keyword evidence="5" id="KW-0408">Iron</keyword>
<keyword evidence="3" id="KW-0479">Metal-binding</keyword>
<evidence type="ECO:0000256" key="5">
    <source>
        <dbReference type="ARBA" id="ARBA00023004"/>
    </source>
</evidence>
<evidence type="ECO:0000256" key="1">
    <source>
        <dbReference type="ARBA" id="ARBA00001954"/>
    </source>
</evidence>
<keyword evidence="4" id="KW-0223">Dioxygenase</keyword>
<evidence type="ECO:0000256" key="4">
    <source>
        <dbReference type="ARBA" id="ARBA00022964"/>
    </source>
</evidence>
<keyword evidence="6" id="KW-1185">Reference proteome</keyword>
<dbReference type="AlphaFoldDB" id="A0A6P8DRF2"/>
<dbReference type="GeneID" id="116207131"/>
<dbReference type="Proteomes" id="UP000515151">
    <property type="component" value="Chromosome 5"/>
</dbReference>
<dbReference type="Pfam" id="PF03055">
    <property type="entry name" value="RPE65"/>
    <property type="match status" value="1"/>
</dbReference>
<accession>A0A6P8DRF2</accession>
<name>A0A6P8DRF2_PUNGR</name>
<dbReference type="GO" id="GO:0016702">
    <property type="term" value="F:oxidoreductase activity, acting on single donors with incorporation of molecular oxygen, incorporation of two atoms of oxygen"/>
    <property type="evidence" value="ECO:0007669"/>
    <property type="project" value="InterPro"/>
</dbReference>
<protein>
    <submittedName>
        <fullName evidence="7">Carotenoid 9,10(9',10')-cleavage dioxygenase 1-like</fullName>
    </submittedName>
</protein>
<dbReference type="RefSeq" id="XP_031395856.1">
    <property type="nucleotide sequence ID" value="XM_031539996.1"/>
</dbReference>
<organism evidence="6 7">
    <name type="scientific">Punica granatum</name>
    <name type="common">Pomegranate</name>
    <dbReference type="NCBI Taxonomy" id="22663"/>
    <lineage>
        <taxon>Eukaryota</taxon>
        <taxon>Viridiplantae</taxon>
        <taxon>Streptophyta</taxon>
        <taxon>Embryophyta</taxon>
        <taxon>Tracheophyta</taxon>
        <taxon>Spermatophyta</taxon>
        <taxon>Magnoliopsida</taxon>
        <taxon>eudicotyledons</taxon>
        <taxon>Gunneridae</taxon>
        <taxon>Pentapetalae</taxon>
        <taxon>rosids</taxon>
        <taxon>malvids</taxon>
        <taxon>Myrtales</taxon>
        <taxon>Lythraceae</taxon>
        <taxon>Punica</taxon>
    </lineage>
</organism>
<reference evidence="6" key="1">
    <citation type="journal article" date="2020" name="Plant Biotechnol. J.">
        <title>The pomegranate (Punica granatum L.) draft genome dissects genetic divergence between soft- and hard-seeded cultivars.</title>
        <authorList>
            <person name="Luo X."/>
            <person name="Li H."/>
            <person name="Wu Z."/>
            <person name="Yao W."/>
            <person name="Zhao P."/>
            <person name="Cao D."/>
            <person name="Yu H."/>
            <person name="Li K."/>
            <person name="Poudel K."/>
            <person name="Zhao D."/>
            <person name="Zhang F."/>
            <person name="Xia X."/>
            <person name="Chen L."/>
            <person name="Wang Q."/>
            <person name="Jing D."/>
            <person name="Cao S."/>
        </authorList>
    </citation>
    <scope>NUCLEOTIDE SEQUENCE [LARGE SCALE GENOMIC DNA]</scope>
    <source>
        <strain evidence="6">cv. Tunisia</strain>
    </source>
</reference>
<dbReference type="GO" id="GO:0046872">
    <property type="term" value="F:metal ion binding"/>
    <property type="evidence" value="ECO:0007669"/>
    <property type="project" value="UniProtKB-KW"/>
</dbReference>
<gene>
    <name evidence="7" type="primary">LOC116207131</name>
</gene>